<dbReference type="InterPro" id="IPR025588">
    <property type="entry name" value="YcxB-like_C"/>
</dbReference>
<evidence type="ECO:0000256" key="1">
    <source>
        <dbReference type="SAM" id="Phobius"/>
    </source>
</evidence>
<accession>A0A6I6DLF9</accession>
<name>A0A6I6DLF9_9FIRM</name>
<keyword evidence="1" id="KW-1133">Transmembrane helix</keyword>
<keyword evidence="1" id="KW-0472">Membrane</keyword>
<protein>
    <recommendedName>
        <fullName evidence="2">YcxB-like C-terminal domain-containing protein</fullName>
    </recommendedName>
</protein>
<evidence type="ECO:0000259" key="2">
    <source>
        <dbReference type="Pfam" id="PF14317"/>
    </source>
</evidence>
<dbReference type="Pfam" id="PF14317">
    <property type="entry name" value="YcxB"/>
    <property type="match status" value="1"/>
</dbReference>
<dbReference type="EMBL" id="CP046457">
    <property type="protein sequence ID" value="QGU00012.1"/>
    <property type="molecule type" value="Genomic_DNA"/>
</dbReference>
<organism evidence="3 4">
    <name type="scientific">Candidatus Syntrophocurvum alkaliphilum</name>
    <dbReference type="NCBI Taxonomy" id="2293317"/>
    <lineage>
        <taxon>Bacteria</taxon>
        <taxon>Bacillati</taxon>
        <taxon>Bacillota</taxon>
        <taxon>Clostridia</taxon>
        <taxon>Eubacteriales</taxon>
        <taxon>Syntrophomonadaceae</taxon>
        <taxon>Candidatus Syntrophocurvum</taxon>
    </lineage>
</organism>
<dbReference type="Proteomes" id="UP000426444">
    <property type="component" value="Chromosome"/>
</dbReference>
<keyword evidence="4" id="KW-1185">Reference proteome</keyword>
<sequence>MTDHRHSEIHIECKGTLTLDDFKSFSFYKRKKFLFTYTLCSFALVFLLYTFLHKIISPEFYSTSIALIISLFGTVIIYIIGITTLSSAAKKEYYSDKVLQNEKKFAIGNKGIKITSEKTSTESFLAWNDFASAHEYKDLFMLNLSLNKAVVIHKRFFYSNEDINTFKTLIKENIPQNNFII</sequence>
<dbReference type="OrthoDB" id="339559at2"/>
<proteinExistence type="predicted"/>
<gene>
    <name evidence="3" type="ORF">SYNTR_1418</name>
</gene>
<keyword evidence="1" id="KW-0812">Transmembrane</keyword>
<dbReference type="AlphaFoldDB" id="A0A6I6DLF9"/>
<evidence type="ECO:0000313" key="3">
    <source>
        <dbReference type="EMBL" id="QGU00012.1"/>
    </source>
</evidence>
<reference evidence="4" key="1">
    <citation type="journal article" date="2019" name="Microbiology">
        <title>Complete Genome Sequence of an Uncultured Bacterium of the Candidate Phylum Bipolaricaulota.</title>
        <authorList>
            <person name="Kadnikov V.V."/>
            <person name="Mardanov A.V."/>
            <person name="Beletsky A.V."/>
            <person name="Frank Y.A."/>
            <person name="Karnachuk O.V."/>
            <person name="Ravin N.V."/>
        </authorList>
    </citation>
    <scope>NUCLEOTIDE SEQUENCE [LARGE SCALE GENOMIC DNA]</scope>
</reference>
<dbReference type="RefSeq" id="WP_156203847.1">
    <property type="nucleotide sequence ID" value="NZ_CP046457.1"/>
</dbReference>
<feature type="transmembrane region" description="Helical" evidence="1">
    <location>
        <begin position="64"/>
        <end position="85"/>
    </location>
</feature>
<dbReference type="KEGG" id="salq:SYNTR_1418"/>
<feature type="domain" description="YcxB-like C-terminal" evidence="2">
    <location>
        <begin position="110"/>
        <end position="170"/>
    </location>
</feature>
<feature type="transmembrane region" description="Helical" evidence="1">
    <location>
        <begin position="33"/>
        <end position="52"/>
    </location>
</feature>
<evidence type="ECO:0000313" key="4">
    <source>
        <dbReference type="Proteomes" id="UP000426444"/>
    </source>
</evidence>